<feature type="region of interest" description="Disordered" evidence="2">
    <location>
        <begin position="229"/>
        <end position="264"/>
    </location>
</feature>
<evidence type="ECO:0000256" key="2">
    <source>
        <dbReference type="SAM" id="MobiDB-lite"/>
    </source>
</evidence>
<feature type="compositionally biased region" description="Basic and acidic residues" evidence="2">
    <location>
        <begin position="46"/>
        <end position="60"/>
    </location>
</feature>
<feature type="compositionally biased region" description="Low complexity" evidence="2">
    <location>
        <begin position="239"/>
        <end position="250"/>
    </location>
</feature>
<reference evidence="3" key="1">
    <citation type="journal article" date="2014" name="Nat. Commun.">
        <title>The tobacco genome sequence and its comparison with those of tomato and potato.</title>
        <authorList>
            <person name="Sierro N."/>
            <person name="Battey J.N."/>
            <person name="Ouadi S."/>
            <person name="Bakaher N."/>
            <person name="Bovet L."/>
            <person name="Willig A."/>
            <person name="Goepfert S."/>
            <person name="Peitsch M.C."/>
            <person name="Ivanov N.V."/>
        </authorList>
    </citation>
    <scope>NUCLEOTIDE SEQUENCE [LARGE SCALE GENOMIC DNA]</scope>
</reference>
<keyword evidence="1" id="KW-0175">Coiled coil</keyword>
<name>A0A1S4BZ17_TOBAC</name>
<evidence type="ECO:0000313" key="4">
    <source>
        <dbReference type="RefSeq" id="XP_016494024.1"/>
    </source>
</evidence>
<proteinExistence type="predicted"/>
<accession>A0A1S4BZ17</accession>
<dbReference type="RefSeq" id="XP_016494024.1">
    <property type="nucleotide sequence ID" value="XM_016638538.1"/>
</dbReference>
<dbReference type="Proteomes" id="UP000790787">
    <property type="component" value="Chromosome 13"/>
</dbReference>
<feature type="coiled-coil region" evidence="1">
    <location>
        <begin position="312"/>
        <end position="339"/>
    </location>
</feature>
<gene>
    <name evidence="4" type="primary">LOC107813288</name>
</gene>
<dbReference type="AlphaFoldDB" id="A0A1S4BZ17"/>
<feature type="region of interest" description="Disordered" evidence="2">
    <location>
        <begin position="46"/>
        <end position="107"/>
    </location>
</feature>
<organism evidence="3 4">
    <name type="scientific">Nicotiana tabacum</name>
    <name type="common">Common tobacco</name>
    <dbReference type="NCBI Taxonomy" id="4097"/>
    <lineage>
        <taxon>Eukaryota</taxon>
        <taxon>Viridiplantae</taxon>
        <taxon>Streptophyta</taxon>
        <taxon>Embryophyta</taxon>
        <taxon>Tracheophyta</taxon>
        <taxon>Spermatophyta</taxon>
        <taxon>Magnoliopsida</taxon>
        <taxon>eudicotyledons</taxon>
        <taxon>Gunneridae</taxon>
        <taxon>Pentapetalae</taxon>
        <taxon>asterids</taxon>
        <taxon>lamiids</taxon>
        <taxon>Solanales</taxon>
        <taxon>Solanaceae</taxon>
        <taxon>Nicotianoideae</taxon>
        <taxon>Nicotianeae</taxon>
        <taxon>Nicotiana</taxon>
    </lineage>
</organism>
<dbReference type="GeneID" id="107813288"/>
<evidence type="ECO:0000256" key="1">
    <source>
        <dbReference type="SAM" id="Coils"/>
    </source>
</evidence>
<dbReference type="OrthoDB" id="10297905at2759"/>
<evidence type="ECO:0000313" key="3">
    <source>
        <dbReference type="Proteomes" id="UP000790787"/>
    </source>
</evidence>
<sequence length="350" mass="38989">MPFPEKWNIPSVAQVPNAVPRLKEWVEGIVLQSPYSERSWRELSKGRWEAHSHGLSKDVTLRPPSGGEKFSAESPASSSPCSEKKKPRRRLVRKSKESIRARAPSSDALYRLRDESEEEGEAFDLMARVSLQLEGQRASELKRGEAGLPQVREADKETVAEASRDMGNTPKKAHGVIDITESPSFTESMYNGALTVMERLNKEAHGADDPFCGFFVGVDSTATEDVTGLGDLEVQKKNPSSGTSRPSSSPKLINRFPAPSVDPDRVLSTPVGMASYLRCLVTEKDQDKMNELDTPCLFNDAQQASVLHHETFLRYRDELNQLEAEVRGLTEKRNTYKLLSEQREGEAKSL</sequence>
<protein>
    <submittedName>
        <fullName evidence="4">Uncharacterized protein LOC107813288 isoform X2</fullName>
    </submittedName>
    <submittedName>
        <fullName evidence="4">Uncharacterized protein isoform X2</fullName>
    </submittedName>
</protein>
<feature type="compositionally biased region" description="Low complexity" evidence="2">
    <location>
        <begin position="72"/>
        <end position="81"/>
    </location>
</feature>
<reference evidence="4" key="2">
    <citation type="submission" date="2025-08" db="UniProtKB">
        <authorList>
            <consortium name="RefSeq"/>
        </authorList>
    </citation>
    <scope>IDENTIFICATION</scope>
    <source>
        <tissue evidence="4">Leaf</tissue>
    </source>
</reference>
<dbReference type="RefSeq" id="XP_016494024.1">
    <property type="nucleotide sequence ID" value="XM_016638538.2"/>
</dbReference>
<keyword evidence="3" id="KW-1185">Reference proteome</keyword>